<proteinExistence type="predicted"/>
<evidence type="ECO:0000313" key="1">
    <source>
        <dbReference type="EMBL" id="GAA2330111.1"/>
    </source>
</evidence>
<comment type="caution">
    <text evidence="1">The sequence shown here is derived from an EMBL/GenBank/DDBJ whole genome shotgun (WGS) entry which is preliminary data.</text>
</comment>
<dbReference type="EMBL" id="BAAASD010000003">
    <property type="protein sequence ID" value="GAA2330111.1"/>
    <property type="molecule type" value="Genomic_DNA"/>
</dbReference>
<evidence type="ECO:0008006" key="3">
    <source>
        <dbReference type="Google" id="ProtNLM"/>
    </source>
</evidence>
<dbReference type="Proteomes" id="UP001500253">
    <property type="component" value="Unassembled WGS sequence"/>
</dbReference>
<keyword evidence="2" id="KW-1185">Reference proteome</keyword>
<sequence length="425" mass="45520">MADSGVSRLAGLRKAAGYTQVTFAAAFAREAARLCIDASVSVRQLRRWEGESPPPLPHPGQQAVLEAMFGLPLAEMGFDVPPHRRSTVERIGDDGEVKRRAFVTGSGAIAAATVLPEQRGPRLGASEVAALRTRLVDLYAVDHRSGGIPAKARAQQLEQQITRILSSSVYTSRIGRDLQTMLCEIACHRAWFGYDGGPLEEARAACMEAMTAAQLIDSPLLQVRALNTLSLLSVEAGRTWEAASAVESAYGLARRAGAGPTVHLVISLREASAATHAGDLPGARRALSRAVSYQGRAGTDTDVPRWARFAGPVEVDYATAAYYAREAQPARAVPFLRSAVAGLGGGYTRNTAWYRARLAQTLLDTSEVEEACHEMAGVLDACGGVSSDRLRRRLRSFGEAAVRLDAAPARDVIERIRETTRGESG</sequence>
<dbReference type="RefSeq" id="WP_346173356.1">
    <property type="nucleotide sequence ID" value="NZ_BAAASD010000003.1"/>
</dbReference>
<name>A0ABN3FHG5_9ACTN</name>
<accession>A0ABN3FHG5</accession>
<organism evidence="1 2">
    <name type="scientific">Streptomyces cuspidosporus</name>
    <dbReference type="NCBI Taxonomy" id="66882"/>
    <lineage>
        <taxon>Bacteria</taxon>
        <taxon>Bacillati</taxon>
        <taxon>Actinomycetota</taxon>
        <taxon>Actinomycetes</taxon>
        <taxon>Kitasatosporales</taxon>
        <taxon>Streptomycetaceae</taxon>
        <taxon>Streptomyces</taxon>
    </lineage>
</organism>
<protein>
    <recommendedName>
        <fullName evidence="3">Transcriptional regulator</fullName>
    </recommendedName>
</protein>
<evidence type="ECO:0000313" key="2">
    <source>
        <dbReference type="Proteomes" id="UP001500253"/>
    </source>
</evidence>
<gene>
    <name evidence="1" type="ORF">GCM10010246_11230</name>
</gene>
<reference evidence="1 2" key="1">
    <citation type="journal article" date="2019" name="Int. J. Syst. Evol. Microbiol.">
        <title>The Global Catalogue of Microorganisms (GCM) 10K type strain sequencing project: providing services to taxonomists for standard genome sequencing and annotation.</title>
        <authorList>
            <consortium name="The Broad Institute Genomics Platform"/>
            <consortium name="The Broad Institute Genome Sequencing Center for Infectious Disease"/>
            <person name="Wu L."/>
            <person name="Ma J."/>
        </authorList>
    </citation>
    <scope>NUCLEOTIDE SEQUENCE [LARGE SCALE GENOMIC DNA]</scope>
    <source>
        <strain evidence="1 2">JCM 4316</strain>
    </source>
</reference>